<keyword evidence="1" id="KW-0812">Transmembrane</keyword>
<proteinExistence type="predicted"/>
<protein>
    <submittedName>
        <fullName evidence="2">DUF2628 domain-containing protein</fullName>
    </submittedName>
</protein>
<dbReference type="RefSeq" id="WP_318064518.1">
    <property type="nucleotide sequence ID" value="NZ_JAWONS010000184.1"/>
</dbReference>
<feature type="transmembrane region" description="Helical" evidence="1">
    <location>
        <begin position="99"/>
        <end position="119"/>
    </location>
</feature>
<organism evidence="2 3">
    <name type="scientific">Clostridium boliviensis</name>
    <dbReference type="NCBI Taxonomy" id="318465"/>
    <lineage>
        <taxon>Bacteria</taxon>
        <taxon>Bacillati</taxon>
        <taxon>Bacillota</taxon>
        <taxon>Clostridia</taxon>
        <taxon>Eubacteriales</taxon>
        <taxon>Clostridiaceae</taxon>
        <taxon>Clostridium</taxon>
    </lineage>
</organism>
<gene>
    <name evidence="2" type="ORF">RZO55_11895</name>
</gene>
<evidence type="ECO:0000313" key="3">
    <source>
        <dbReference type="Proteomes" id="UP001276854"/>
    </source>
</evidence>
<dbReference type="Proteomes" id="UP001276854">
    <property type="component" value="Unassembled WGS sequence"/>
</dbReference>
<dbReference type="Pfam" id="PF10947">
    <property type="entry name" value="DUF2628"/>
    <property type="match status" value="1"/>
</dbReference>
<keyword evidence="3" id="KW-1185">Reference proteome</keyword>
<dbReference type="EMBL" id="JAWONS010000184">
    <property type="protein sequence ID" value="MDW2798275.1"/>
    <property type="molecule type" value="Genomic_DNA"/>
</dbReference>
<feature type="transmembrane region" description="Helical" evidence="1">
    <location>
        <begin position="66"/>
        <end position="87"/>
    </location>
</feature>
<evidence type="ECO:0000256" key="1">
    <source>
        <dbReference type="SAM" id="Phobius"/>
    </source>
</evidence>
<evidence type="ECO:0000313" key="2">
    <source>
        <dbReference type="EMBL" id="MDW2798275.1"/>
    </source>
</evidence>
<feature type="transmembrane region" description="Helical" evidence="1">
    <location>
        <begin position="162"/>
        <end position="189"/>
    </location>
</feature>
<dbReference type="InterPro" id="IPR024399">
    <property type="entry name" value="DUF2628"/>
</dbReference>
<sequence>MGETWKTDYEKIDGFIKRDIRICLDKNQDEYIERFMNLPRRKFNFSAAFFGSRWFVYRLMLREGVLFWGLELSVTAFVSTLLTIIGYKKMMNLDGMRTMMIIGGALVYLIFFFIEGFIADQLYWKKLKRELTSFGRKDSNEAAGKEEIEKMKEYTGVSIKSMIFVSALWGIANNLVLKYIMYPIILWAVSL</sequence>
<accession>A0ABU4GKY7</accession>
<comment type="caution">
    <text evidence="2">The sequence shown here is derived from an EMBL/GenBank/DDBJ whole genome shotgun (WGS) entry which is preliminary data.</text>
</comment>
<reference evidence="2 3" key="1">
    <citation type="submission" date="2023-10" db="EMBL/GenBank/DDBJ databases">
        <title>A novel Glycoside Hydrolase 43-Like Enzyme from Clostrdium boliviensis is an Endo-xylanase, and a Candidate for Xylooligosaccharides Production from Different Xylan Substrates.</title>
        <authorList>
            <person name="Alvarez M.T."/>
            <person name="Rocabado-Villegas L.R."/>
            <person name="Salas-Veizaga D.M."/>
            <person name="Linares-Pasten J.A."/>
            <person name="Gudmundsdottir E.E."/>
            <person name="Hreggvidsson G.O."/>
            <person name="Adlercreutz P."/>
            <person name="Nordberg Karlsson E."/>
        </authorList>
    </citation>
    <scope>NUCLEOTIDE SEQUENCE [LARGE SCALE GENOMIC DNA]</scope>
    <source>
        <strain evidence="2 3">E-1</strain>
    </source>
</reference>
<keyword evidence="1" id="KW-0472">Membrane</keyword>
<keyword evidence="1" id="KW-1133">Transmembrane helix</keyword>
<name>A0ABU4GKY7_9CLOT</name>